<keyword evidence="5 9" id="KW-0862">Zinc</keyword>
<evidence type="ECO:0000256" key="6">
    <source>
        <dbReference type="ARBA" id="ARBA00023049"/>
    </source>
</evidence>
<dbReference type="InterPro" id="IPR024079">
    <property type="entry name" value="MetalloPept_cat_dom_sf"/>
</dbReference>
<keyword evidence="13" id="KW-1185">Reference proteome</keyword>
<dbReference type="RefSeq" id="WP_200820821.1">
    <property type="nucleotide sequence ID" value="NZ_FWZT01000042.1"/>
</dbReference>
<proteinExistence type="inferred from homology"/>
<dbReference type="Pfam" id="PF01432">
    <property type="entry name" value="Peptidase_M3"/>
    <property type="match status" value="1"/>
</dbReference>
<dbReference type="InterPro" id="IPR034005">
    <property type="entry name" value="M3A_DCP"/>
</dbReference>
<evidence type="ECO:0000256" key="1">
    <source>
        <dbReference type="ARBA" id="ARBA00006040"/>
    </source>
</evidence>
<keyword evidence="3 9" id="KW-0479">Metal-binding</keyword>
<dbReference type="STRING" id="1513793.SAMN06296036_14218"/>
<comment type="cofactor">
    <cofactor evidence="9">
        <name>Zn(2+)</name>
        <dbReference type="ChEBI" id="CHEBI:29105"/>
    </cofactor>
    <text evidence="9">Binds 1 zinc ion.</text>
</comment>
<evidence type="ECO:0000256" key="8">
    <source>
        <dbReference type="ARBA" id="ARBA00026100"/>
    </source>
</evidence>
<dbReference type="PANTHER" id="PTHR11804:SF83">
    <property type="entry name" value="LD37516P"/>
    <property type="match status" value="1"/>
</dbReference>
<dbReference type="GO" id="GO:0006518">
    <property type="term" value="P:peptide metabolic process"/>
    <property type="evidence" value="ECO:0007669"/>
    <property type="project" value="TreeGrafter"/>
</dbReference>
<comment type="catalytic activity">
    <reaction evidence="7">
        <text>Hydrolysis of oligopeptides, with broad specificity. Gly or Ala commonly occur as P1 or P1' residues, but more distant residues are also important, as is shown by the fact that Z-Gly-Pro-Gly-|-Gly-Pro-Ala is cleaved, but not Z-(Gly)(5).</text>
        <dbReference type="EC" id="3.4.24.70"/>
    </reaction>
</comment>
<dbReference type="FunFam" id="3.40.390.10:FF:000009">
    <property type="entry name" value="Oligopeptidase A"/>
    <property type="match status" value="1"/>
</dbReference>
<keyword evidence="6 9" id="KW-0482">Metalloprotease</keyword>
<feature type="domain" description="Oligopeptidase A N-terminal" evidence="11">
    <location>
        <begin position="28"/>
        <end position="150"/>
    </location>
</feature>
<name>A0A1Y6CVV4_9BACT</name>
<evidence type="ECO:0000256" key="4">
    <source>
        <dbReference type="ARBA" id="ARBA00022801"/>
    </source>
</evidence>
<dbReference type="EC" id="3.4.24.70" evidence="8"/>
<evidence type="ECO:0000259" key="10">
    <source>
        <dbReference type="Pfam" id="PF01432"/>
    </source>
</evidence>
<dbReference type="Pfam" id="PF19310">
    <property type="entry name" value="TOP_N"/>
    <property type="match status" value="1"/>
</dbReference>
<dbReference type="Gene3D" id="1.10.1370.10">
    <property type="entry name" value="Neurolysin, domain 3"/>
    <property type="match status" value="1"/>
</dbReference>
<keyword evidence="2 9" id="KW-0645">Protease</keyword>
<evidence type="ECO:0000259" key="11">
    <source>
        <dbReference type="Pfam" id="PF19310"/>
    </source>
</evidence>
<evidence type="ECO:0000256" key="3">
    <source>
        <dbReference type="ARBA" id="ARBA00022723"/>
    </source>
</evidence>
<protein>
    <recommendedName>
        <fullName evidence="8">oligopeptidase A</fullName>
        <ecNumber evidence="8">3.4.24.70</ecNumber>
    </recommendedName>
</protein>
<reference evidence="13" key="1">
    <citation type="submission" date="2017-04" db="EMBL/GenBank/DDBJ databases">
        <authorList>
            <person name="Varghese N."/>
            <person name="Submissions S."/>
        </authorList>
    </citation>
    <scope>NUCLEOTIDE SEQUENCE [LARGE SCALE GENOMIC DNA]</scope>
    <source>
        <strain evidence="13">RKEM611</strain>
    </source>
</reference>
<evidence type="ECO:0000313" key="12">
    <source>
        <dbReference type="EMBL" id="SMF82585.1"/>
    </source>
</evidence>
<dbReference type="GO" id="GO:0005829">
    <property type="term" value="C:cytosol"/>
    <property type="evidence" value="ECO:0007669"/>
    <property type="project" value="UniProtKB-ARBA"/>
</dbReference>
<organism evidence="12 13">
    <name type="scientific">Pseudobacteriovorax antillogorgiicola</name>
    <dbReference type="NCBI Taxonomy" id="1513793"/>
    <lineage>
        <taxon>Bacteria</taxon>
        <taxon>Pseudomonadati</taxon>
        <taxon>Bdellovibrionota</taxon>
        <taxon>Oligoflexia</taxon>
        <taxon>Oligoflexales</taxon>
        <taxon>Pseudobacteriovoracaceae</taxon>
        <taxon>Pseudobacteriovorax</taxon>
    </lineage>
</organism>
<evidence type="ECO:0000313" key="13">
    <source>
        <dbReference type="Proteomes" id="UP000192907"/>
    </source>
</evidence>
<sequence>MTHQNPLLDNYGLPAFDLIEPKHVVPAVEEMLKQAQAELAEVEKNASPSWDAVMSPLEGISRKMSAVWGPVTHLVGVKNSPELREAYNKVLPQLVDFSLRFAQNETLFKATKSIKEGAAWQKLDDAQKRIIEKKLLAARHQGIELEGKQRERFNEISQRLSQLATEFSNNVLDSTNDFYLVVKDKEDLAEVPQNFRDMWAQTYNSRKAETDPEATGENGPWGITLDYPSFDPAMRFSTNRELRCKLYLAYITRASEGKFDNSGKITEILKLRAELCQLLGYKTYAELSVANKMAGTVEDVDRLLEDLRESSYEPAKKELEELFKFAAEQGLEGEFKNWDFYFYSDKLKQKLYSYSEEEVRPYFPMPRVLDGLFKLVEKIFQIKVEESLDPVPVWNSDVKFYNIFDHKGHQIASFYLDPYSRPADKRGGAWMDTCIDRGFHGNQILLPVAYLVCNSTPPVGDKPSLMSFREVETLFHEFGHGLQHMLTKVNYLDAAGINGVEWDAVELPSQFMENWCYHKPTLMSLTSHVETGEQLPEELFEKIKSSKNYQSATMMARQLHFGMIDIELHHRFDPEAGDVFALNQEIAKKATPMPVIPEDRFLCSFSHIFAGGYSAGYYSYKWAEVLSADAFSKFEETGLDNEDKIQEVGLQFRDSVLALGGSRHPMDVFKDFRGRTPSVEPLLRHSGLS</sequence>
<evidence type="ECO:0000256" key="2">
    <source>
        <dbReference type="ARBA" id="ARBA00022670"/>
    </source>
</evidence>
<dbReference type="Gene3D" id="3.40.390.10">
    <property type="entry name" value="Collagenase (Catalytic Domain)"/>
    <property type="match status" value="1"/>
</dbReference>
<feature type="domain" description="Peptidase M3A/M3B catalytic" evidence="10">
    <location>
        <begin position="234"/>
        <end position="687"/>
    </location>
</feature>
<dbReference type="InterPro" id="IPR001567">
    <property type="entry name" value="Pept_M3A_M3B_dom"/>
</dbReference>
<keyword evidence="4 9" id="KW-0378">Hydrolase</keyword>
<dbReference type="AlphaFoldDB" id="A0A1Y6CVV4"/>
<dbReference type="GO" id="GO:0006508">
    <property type="term" value="P:proteolysis"/>
    <property type="evidence" value="ECO:0007669"/>
    <property type="project" value="UniProtKB-KW"/>
</dbReference>
<dbReference type="InterPro" id="IPR024077">
    <property type="entry name" value="Neurolysin/TOP_dom2"/>
</dbReference>
<dbReference type="CDD" id="cd06456">
    <property type="entry name" value="M3A_DCP"/>
    <property type="match status" value="1"/>
</dbReference>
<dbReference type="InterPro" id="IPR045090">
    <property type="entry name" value="Pept_M3A_M3B"/>
</dbReference>
<dbReference type="Gene3D" id="1.10.1370.40">
    <property type="match status" value="1"/>
</dbReference>
<dbReference type="SUPFAM" id="SSF55486">
    <property type="entry name" value="Metalloproteases ('zincins'), catalytic domain"/>
    <property type="match status" value="1"/>
</dbReference>
<gene>
    <name evidence="12" type="ORF">SAMN06296036_14218</name>
</gene>
<dbReference type="PANTHER" id="PTHR11804">
    <property type="entry name" value="PROTEASE M3 THIMET OLIGOPEPTIDASE-RELATED"/>
    <property type="match status" value="1"/>
</dbReference>
<dbReference type="EMBL" id="FWZT01000042">
    <property type="protein sequence ID" value="SMF82585.1"/>
    <property type="molecule type" value="Genomic_DNA"/>
</dbReference>
<evidence type="ECO:0000256" key="9">
    <source>
        <dbReference type="RuleBase" id="RU003435"/>
    </source>
</evidence>
<dbReference type="InterPro" id="IPR045666">
    <property type="entry name" value="OpdA_N"/>
</dbReference>
<dbReference type="GO" id="GO:0004222">
    <property type="term" value="F:metalloendopeptidase activity"/>
    <property type="evidence" value="ECO:0007669"/>
    <property type="project" value="UniProtKB-EC"/>
</dbReference>
<comment type="similarity">
    <text evidence="1 9">Belongs to the peptidase M3 family.</text>
</comment>
<accession>A0A1Y6CVV4</accession>
<evidence type="ECO:0000256" key="5">
    <source>
        <dbReference type="ARBA" id="ARBA00022833"/>
    </source>
</evidence>
<dbReference type="GO" id="GO:0046872">
    <property type="term" value="F:metal ion binding"/>
    <property type="evidence" value="ECO:0007669"/>
    <property type="project" value="UniProtKB-UniRule"/>
</dbReference>
<dbReference type="FunFam" id="1.10.1370.40:FF:000005">
    <property type="entry name" value="Organellar oligopeptidase A, chloroplastic/mitochondrial"/>
    <property type="match status" value="1"/>
</dbReference>
<dbReference type="Proteomes" id="UP000192907">
    <property type="component" value="Unassembled WGS sequence"/>
</dbReference>
<evidence type="ECO:0000256" key="7">
    <source>
        <dbReference type="ARBA" id="ARBA00024603"/>
    </source>
</evidence>